<accession>A0A0W0EYD8</accession>
<dbReference type="EMBL" id="LATX01002448">
    <property type="protein sequence ID" value="KTB29116.1"/>
    <property type="molecule type" value="Genomic_DNA"/>
</dbReference>
<sequence length="181" mass="20461">MWTIDHVEAPETVALWYSDGQPVIGTPRSGPAPASYHFMVQHRGFIDITVFTINQTAIDVNGARMHFENNLASASKIVHLSLVVHDQTSFSIMVPSDEHPFQVKRANKEIRASFKPFPHISSLDTSYMNQLITSNYVPYQTKPGKTDQEIRDSGLRLFPWTPHSYQLAMATYDWTTASFAC</sequence>
<name>A0A0W0EYD8_MONRR</name>
<reference evidence="1 2" key="1">
    <citation type="submission" date="2015-12" db="EMBL/GenBank/DDBJ databases">
        <title>Draft genome sequence of Moniliophthora roreri, the causal agent of frosty pod rot of cacao.</title>
        <authorList>
            <person name="Aime M.C."/>
            <person name="Diaz-Valderrama J.R."/>
            <person name="Kijpornyongpan T."/>
            <person name="Phillips-Mora W."/>
        </authorList>
    </citation>
    <scope>NUCLEOTIDE SEQUENCE [LARGE SCALE GENOMIC DNA]</scope>
    <source>
        <strain evidence="1 2">MCA 2952</strain>
    </source>
</reference>
<protein>
    <submittedName>
        <fullName evidence="1">Uncharacterized protein</fullName>
    </submittedName>
</protein>
<dbReference type="Proteomes" id="UP000054988">
    <property type="component" value="Unassembled WGS sequence"/>
</dbReference>
<proteinExistence type="predicted"/>
<evidence type="ECO:0000313" key="2">
    <source>
        <dbReference type="Proteomes" id="UP000054988"/>
    </source>
</evidence>
<organism evidence="1 2">
    <name type="scientific">Moniliophthora roreri</name>
    <name type="common">Frosty pod rot fungus</name>
    <name type="synonym">Monilia roreri</name>
    <dbReference type="NCBI Taxonomy" id="221103"/>
    <lineage>
        <taxon>Eukaryota</taxon>
        <taxon>Fungi</taxon>
        <taxon>Dikarya</taxon>
        <taxon>Basidiomycota</taxon>
        <taxon>Agaricomycotina</taxon>
        <taxon>Agaricomycetes</taxon>
        <taxon>Agaricomycetidae</taxon>
        <taxon>Agaricales</taxon>
        <taxon>Marasmiineae</taxon>
        <taxon>Marasmiaceae</taxon>
        <taxon>Moniliophthora</taxon>
    </lineage>
</organism>
<evidence type="ECO:0000313" key="1">
    <source>
        <dbReference type="EMBL" id="KTB29116.1"/>
    </source>
</evidence>
<comment type="caution">
    <text evidence="1">The sequence shown here is derived from an EMBL/GenBank/DDBJ whole genome shotgun (WGS) entry which is preliminary data.</text>
</comment>
<dbReference type="AlphaFoldDB" id="A0A0W0EYD8"/>
<gene>
    <name evidence="1" type="ORF">WG66_18305</name>
</gene>